<name>A0ABS2JX71_9GAMM</name>
<evidence type="ECO:0000313" key="4">
    <source>
        <dbReference type="EMBL" id="MBM7123395.1"/>
    </source>
</evidence>
<reference evidence="4 5" key="1">
    <citation type="submission" date="2020-10" db="EMBL/GenBank/DDBJ databases">
        <title>Phylogeny of dyella-like bacteria.</title>
        <authorList>
            <person name="Fu J."/>
        </authorList>
    </citation>
    <scope>NUCLEOTIDE SEQUENCE [LARGE SCALE GENOMIC DNA]</scope>
    <source>
        <strain evidence="4 5">THG-B117</strain>
    </source>
</reference>
<dbReference type="InterPro" id="IPR036291">
    <property type="entry name" value="NAD(P)-bd_dom_sf"/>
</dbReference>
<dbReference type="PRINTS" id="PR00081">
    <property type="entry name" value="GDHRDH"/>
</dbReference>
<dbReference type="PROSITE" id="PS00061">
    <property type="entry name" value="ADH_SHORT"/>
    <property type="match status" value="1"/>
</dbReference>
<dbReference type="PANTHER" id="PTHR43477">
    <property type="entry name" value="DIHYDROANTICAPSIN 7-DEHYDROGENASE"/>
    <property type="match status" value="1"/>
</dbReference>
<dbReference type="Pfam" id="PF13561">
    <property type="entry name" value="adh_short_C2"/>
    <property type="match status" value="1"/>
</dbReference>
<keyword evidence="2" id="KW-0560">Oxidoreductase</keyword>
<dbReference type="Gene3D" id="3.40.50.720">
    <property type="entry name" value="NAD(P)-binding Rossmann-like Domain"/>
    <property type="match status" value="1"/>
</dbReference>
<dbReference type="InterPro" id="IPR002347">
    <property type="entry name" value="SDR_fam"/>
</dbReference>
<evidence type="ECO:0000256" key="1">
    <source>
        <dbReference type="ARBA" id="ARBA00006484"/>
    </source>
</evidence>
<dbReference type="PRINTS" id="PR00080">
    <property type="entry name" value="SDRFAMILY"/>
</dbReference>
<comment type="caution">
    <text evidence="4">The sequence shown here is derived from an EMBL/GenBank/DDBJ whole genome shotgun (WGS) entry which is preliminary data.</text>
</comment>
<dbReference type="InterPro" id="IPR051122">
    <property type="entry name" value="SDR_DHRS6-like"/>
</dbReference>
<dbReference type="PANTHER" id="PTHR43477:SF4">
    <property type="entry name" value="DEHYDROGENASE_REDUCTASE SDR FAMILY MEMBER 6"/>
    <property type="match status" value="1"/>
</dbReference>
<keyword evidence="3" id="KW-0520">NAD</keyword>
<dbReference type="EMBL" id="JADIKC010000011">
    <property type="protein sequence ID" value="MBM7123395.1"/>
    <property type="molecule type" value="Genomic_DNA"/>
</dbReference>
<dbReference type="SUPFAM" id="SSF51735">
    <property type="entry name" value="NAD(P)-binding Rossmann-fold domains"/>
    <property type="match status" value="1"/>
</dbReference>
<gene>
    <name evidence="4" type="ORF">ISP20_19690</name>
</gene>
<protein>
    <submittedName>
        <fullName evidence="4">SDR family oxidoreductase</fullName>
    </submittedName>
</protein>
<accession>A0ABS2JX71</accession>
<dbReference type="InterPro" id="IPR020904">
    <property type="entry name" value="Sc_DH/Rdtase_CS"/>
</dbReference>
<organism evidence="4 5">
    <name type="scientific">Dyella kyungheensis</name>
    <dbReference type="NCBI Taxonomy" id="1242174"/>
    <lineage>
        <taxon>Bacteria</taxon>
        <taxon>Pseudomonadati</taxon>
        <taxon>Pseudomonadota</taxon>
        <taxon>Gammaproteobacteria</taxon>
        <taxon>Lysobacterales</taxon>
        <taxon>Rhodanobacteraceae</taxon>
        <taxon>Dyella</taxon>
    </lineage>
</organism>
<dbReference type="Proteomes" id="UP001430065">
    <property type="component" value="Unassembled WGS sequence"/>
</dbReference>
<comment type="similarity">
    <text evidence="1">Belongs to the short-chain dehydrogenases/reductases (SDR) family.</text>
</comment>
<sequence>MSGRLSGKHALVTAAGAGIGRATALAFAEAGATVLATDIHEGNLASLAASHPSIRTHVLDVTDDPAIQALASSTERIDVLFNCAGYVHAGTILDTDDASWRRSFAINVDSMFHLCRAVLPGMLSRGAGSIVNMSSVASSIKGVPNRFAYGATKAAVIGLTRSIAADYVSAGIRCNAICPGTVKTPSLGERVRALGGDEQAAWQSFTARQPMGRLGTPEEIATLAVYLASDESSFTTGTIHVVDGGWSN</sequence>
<evidence type="ECO:0000256" key="3">
    <source>
        <dbReference type="ARBA" id="ARBA00023027"/>
    </source>
</evidence>
<proteinExistence type="inferred from homology"/>
<keyword evidence="5" id="KW-1185">Reference proteome</keyword>
<dbReference type="RefSeq" id="WP_204637847.1">
    <property type="nucleotide sequence ID" value="NZ_JADIKC010000011.1"/>
</dbReference>
<evidence type="ECO:0000313" key="5">
    <source>
        <dbReference type="Proteomes" id="UP001430065"/>
    </source>
</evidence>
<evidence type="ECO:0000256" key="2">
    <source>
        <dbReference type="ARBA" id="ARBA00023002"/>
    </source>
</evidence>